<dbReference type="RefSeq" id="WP_271203198.1">
    <property type="nucleotide sequence ID" value="NZ_BSFK01000005.1"/>
</dbReference>
<reference evidence="1" key="1">
    <citation type="journal article" date="2014" name="Int. J. Syst. Evol. Microbiol.">
        <title>Complete genome sequence of Corynebacterium casei LMG S-19264T (=DSM 44701T), isolated from a smear-ripened cheese.</title>
        <authorList>
            <consortium name="US DOE Joint Genome Institute (JGI-PGF)"/>
            <person name="Walter F."/>
            <person name="Albersmeier A."/>
            <person name="Kalinowski J."/>
            <person name="Ruckert C."/>
        </authorList>
    </citation>
    <scope>NUCLEOTIDE SEQUENCE</scope>
    <source>
        <strain evidence="1">VKM B-2555</strain>
    </source>
</reference>
<dbReference type="AlphaFoldDB" id="A0A9W6N2I0"/>
<protein>
    <recommendedName>
        <fullName evidence="3">Methylamine utilization protein MauJ</fullName>
    </recommendedName>
</protein>
<evidence type="ECO:0008006" key="3">
    <source>
        <dbReference type="Google" id="ProtNLM"/>
    </source>
</evidence>
<dbReference type="Proteomes" id="UP001143364">
    <property type="component" value="Unassembled WGS sequence"/>
</dbReference>
<sequence length="294" mass="32489">MWIPYDLMGALKPETPAPSVAASKADRTARDIVVGFFVRNPVTQTWEIDVRAEAVNRVYFRDVQGMKAEIAFYGDESGKLNEIIYRVQGGDPFAALAACRRDVDERLARWALELGRGMALAGWRVADPRHGARWRCTPFRPSALDIDLDAVEHVADDLKPLIRIYQRARNASDSAWRLLNANAVLRPWREGRAPFPPMAARNGRAITFDMLVHSGAAACCAGLRDRPLAEFVDMAREMGDRIASALERPDASDVDDEEARARLAPIASLADLAAREVLLAEIARRQGEALALAS</sequence>
<accession>A0A9W6N2I0</accession>
<proteinExistence type="predicted"/>
<reference evidence="1" key="2">
    <citation type="submission" date="2023-01" db="EMBL/GenBank/DDBJ databases">
        <authorList>
            <person name="Sun Q."/>
            <person name="Evtushenko L."/>
        </authorList>
    </citation>
    <scope>NUCLEOTIDE SEQUENCE</scope>
    <source>
        <strain evidence="1">VKM B-2555</strain>
    </source>
</reference>
<name>A0A9W6N2I0_9HYPH</name>
<dbReference type="EMBL" id="BSFK01000005">
    <property type="protein sequence ID" value="GLK75236.1"/>
    <property type="molecule type" value="Genomic_DNA"/>
</dbReference>
<gene>
    <name evidence="1" type="ORF">GCM10008171_04900</name>
</gene>
<comment type="caution">
    <text evidence="1">The sequence shown here is derived from an EMBL/GenBank/DDBJ whole genome shotgun (WGS) entry which is preliminary data.</text>
</comment>
<evidence type="ECO:0000313" key="2">
    <source>
        <dbReference type="Proteomes" id="UP001143364"/>
    </source>
</evidence>
<evidence type="ECO:0000313" key="1">
    <source>
        <dbReference type="EMBL" id="GLK75236.1"/>
    </source>
</evidence>
<keyword evidence="2" id="KW-1185">Reference proteome</keyword>
<organism evidence="1 2">
    <name type="scientific">Methylopila jiangsuensis</name>
    <dbReference type="NCBI Taxonomy" id="586230"/>
    <lineage>
        <taxon>Bacteria</taxon>
        <taxon>Pseudomonadati</taxon>
        <taxon>Pseudomonadota</taxon>
        <taxon>Alphaproteobacteria</taxon>
        <taxon>Hyphomicrobiales</taxon>
        <taxon>Methylopilaceae</taxon>
        <taxon>Methylopila</taxon>
    </lineage>
</organism>